<dbReference type="InterPro" id="IPR051203">
    <property type="entry name" value="Polysaccharide_Synthase-Rel"/>
</dbReference>
<dbReference type="OrthoDB" id="9803111at2"/>
<gene>
    <name evidence="4" type="ORF">TheveDRAFT_0057</name>
</gene>
<dbReference type="STRING" id="926567.TheveDRAFT_0057"/>
<dbReference type="EMBL" id="CM001377">
    <property type="protein sequence ID" value="EHM09246.1"/>
    <property type="molecule type" value="Genomic_DNA"/>
</dbReference>
<keyword evidence="2" id="KW-0812">Transmembrane</keyword>
<keyword evidence="2" id="KW-1133">Transmembrane helix</keyword>
<dbReference type="Gene3D" id="3.40.50.720">
    <property type="entry name" value="NAD(P)-binding Rossmann-like Domain"/>
    <property type="match status" value="2"/>
</dbReference>
<keyword evidence="2" id="KW-0472">Membrane</keyword>
<dbReference type="PANTHER" id="PTHR43318">
    <property type="entry name" value="UDP-N-ACETYLGLUCOSAMINE 4,6-DEHYDRATASE"/>
    <property type="match status" value="1"/>
</dbReference>
<dbReference type="AlphaFoldDB" id="H0UMV1"/>
<dbReference type="SUPFAM" id="SSF51735">
    <property type="entry name" value="NAD(P)-binding Rossmann-fold domains"/>
    <property type="match status" value="2"/>
</dbReference>
<comment type="similarity">
    <text evidence="1">Belongs to the polysaccharide synthase family.</text>
</comment>
<dbReference type="CDD" id="cd05237">
    <property type="entry name" value="UDP_invert_4-6DH_SDR_e"/>
    <property type="match status" value="1"/>
</dbReference>
<dbReference type="Pfam" id="PF02719">
    <property type="entry name" value="Polysacc_synt_2"/>
    <property type="match status" value="1"/>
</dbReference>
<reference evidence="4 5" key="1">
    <citation type="submission" date="2011-10" db="EMBL/GenBank/DDBJ databases">
        <title>The Noncontiguous Finished genome of Thermanaerovibrio velox DSM 12556.</title>
        <authorList>
            <consortium name="US DOE Joint Genome Institute (JGI-PGF)"/>
            <person name="Lucas S."/>
            <person name="Copeland A."/>
            <person name="Lapidus A."/>
            <person name="Glavina del Rio T."/>
            <person name="Dalin E."/>
            <person name="Tice H."/>
            <person name="Bruce D."/>
            <person name="Goodwin L."/>
            <person name="Pitluck S."/>
            <person name="Peters L."/>
            <person name="Mikhailova N."/>
            <person name="Teshima H."/>
            <person name="Kyrpides N."/>
            <person name="Mavromatis K."/>
            <person name="Ivanova N."/>
            <person name="Markowitz V."/>
            <person name="Cheng J.-F."/>
            <person name="Hugenholtz P."/>
            <person name="Woyke T."/>
            <person name="Wu D."/>
            <person name="Spring S."/>
            <person name="Brambilla E.-M."/>
            <person name="Klenk H.-P."/>
            <person name="Eisen J.A."/>
        </authorList>
    </citation>
    <scope>NUCLEOTIDE SEQUENCE [LARGE SCALE GENOMIC DNA]</scope>
    <source>
        <strain evidence="4 5">DSM 12556</strain>
    </source>
</reference>
<organism evidence="4 5">
    <name type="scientific">Thermanaerovibrio velox DSM 12556</name>
    <dbReference type="NCBI Taxonomy" id="926567"/>
    <lineage>
        <taxon>Bacteria</taxon>
        <taxon>Thermotogati</taxon>
        <taxon>Synergistota</taxon>
        <taxon>Synergistia</taxon>
        <taxon>Synergistales</taxon>
        <taxon>Synergistaceae</taxon>
        <taxon>Thermanaerovibrio</taxon>
    </lineage>
</organism>
<name>H0UMV1_9BACT</name>
<dbReference type="InterPro" id="IPR003869">
    <property type="entry name" value="Polysac_CapD-like"/>
</dbReference>
<evidence type="ECO:0000259" key="3">
    <source>
        <dbReference type="Pfam" id="PF02719"/>
    </source>
</evidence>
<dbReference type="Proteomes" id="UP000005730">
    <property type="component" value="Chromosome"/>
</dbReference>
<feature type="domain" description="Polysaccharide biosynthesis protein CapD-like" evidence="3">
    <location>
        <begin position="286"/>
        <end position="570"/>
    </location>
</feature>
<keyword evidence="5" id="KW-1185">Reference proteome</keyword>
<dbReference type="PANTHER" id="PTHR43318:SF1">
    <property type="entry name" value="POLYSACCHARIDE BIOSYNTHESIS PROTEIN EPSC-RELATED"/>
    <property type="match status" value="1"/>
</dbReference>
<feature type="transmembrane region" description="Helical" evidence="2">
    <location>
        <begin position="46"/>
        <end position="67"/>
    </location>
</feature>
<dbReference type="eggNOG" id="COG1086">
    <property type="taxonomic scope" value="Bacteria"/>
</dbReference>
<protein>
    <submittedName>
        <fullName evidence="4">Putative nucleoside-diphosphate sugar epimerase</fullName>
    </submittedName>
</protein>
<evidence type="ECO:0000256" key="2">
    <source>
        <dbReference type="SAM" id="Phobius"/>
    </source>
</evidence>
<evidence type="ECO:0000313" key="4">
    <source>
        <dbReference type="EMBL" id="EHM09246.1"/>
    </source>
</evidence>
<feature type="transmembrane region" description="Helical" evidence="2">
    <location>
        <begin position="15"/>
        <end position="34"/>
    </location>
</feature>
<sequence length="613" mass="67044">MGLTRENLLIYARKICMDLVIGLAASAAAFAIRLGLPIPHPFAGSLLPYLLISLALKTGLEVLFGLWRQSWRNSSTQDLLCIVRFSVTFTVLSSAASFLAGPSNMPLPRGIPLIDGALSLIFLGGARMLVRIRNEKNHHGDGTRPVLIVGAGSAGVSMAKEIQRNPQSRMTVAAFLDDDPRKQGLTFAGVPVVGTLDQLPQSVRKVGAQEVLIAIPSAPGSLIRRVFEAARQAKVKARTVPSLEEILSGKLSIDYIRDVQVEDLLRREPVKLDLEEIGRYLTGRTVLITGAGGSIGSELVRQVMRFNPGHMVLLGRGENSLYLLERELRRFNDAPSFQTLVADVRQMPRIRSIFREFKPSVVFHAAAHKHVPMMEQSPEEAVLNNLLGTRNVADACLEFQTDVLVNISTDKAVNPTSVMGASKRLAEMVVRSRAMSAGEGKSFVSVRFGNVLGSRGSVIPLFKEQIRNGGPVTVTDPNMIRYFMTIPEAAQLVLQAGGMMLNGAVFVLDMGEPVRILDMAKDLIRLSGFEPGRDIEIRFTGARPGEKLYEELLTSEEDTEATRHNKIFIARGCDVPDHLDDAVDRLAALAEEGDRIAIRRMMAELIPNCTVAN</sequence>
<accession>H0UMV1</accession>
<proteinExistence type="inferred from homology"/>
<dbReference type="InterPro" id="IPR036291">
    <property type="entry name" value="NAD(P)-bd_dom_sf"/>
</dbReference>
<evidence type="ECO:0000256" key="1">
    <source>
        <dbReference type="ARBA" id="ARBA00007430"/>
    </source>
</evidence>
<evidence type="ECO:0000313" key="5">
    <source>
        <dbReference type="Proteomes" id="UP000005730"/>
    </source>
</evidence>
<dbReference type="Pfam" id="PF13727">
    <property type="entry name" value="CoA_binding_3"/>
    <property type="match status" value="1"/>
</dbReference>
<feature type="transmembrane region" description="Helical" evidence="2">
    <location>
        <begin position="79"/>
        <end position="99"/>
    </location>
</feature>
<dbReference type="HOGENOM" id="CLU_013560_5_2_0"/>